<sequence>MKLQEKIGFIGGGKMAEALIKGIVQSGLADSGQIMVVEPVSGRRQELEEAYCVSATANSEDTADCGIIILAVKPQIMDAVLDGLNNFISEKHLVISIAAGITISFIEERLSRGCRVVRVMPNTPALVLEGAAALSGGTRATQEDLEVGDRIFSAVGQCVTMDEKYLDAVTGLSGSGPAYVFSFIEALVDGGVKVGLNRNDAQLLAMQTLLGSVKLAMETGDHPAVLRAMVTSPGGTTIAGLHELEKAGFRAAVMNCVETATNRSKELGKQLKG</sequence>
<dbReference type="PANTHER" id="PTHR11645">
    <property type="entry name" value="PYRROLINE-5-CARBOXYLATE REDUCTASE"/>
    <property type="match status" value="1"/>
</dbReference>
<evidence type="ECO:0000256" key="1">
    <source>
        <dbReference type="ARBA" id="ARBA00004496"/>
    </source>
</evidence>
<evidence type="ECO:0000259" key="13">
    <source>
        <dbReference type="Pfam" id="PF14748"/>
    </source>
</evidence>
<dbReference type="EC" id="1.5.1.2" evidence="8 9"/>
<evidence type="ECO:0000256" key="5">
    <source>
        <dbReference type="ARBA" id="ARBA00022650"/>
    </source>
</evidence>
<dbReference type="InterPro" id="IPR029036">
    <property type="entry name" value="P5CR_dimer"/>
</dbReference>
<dbReference type="InterPro" id="IPR036291">
    <property type="entry name" value="NAD(P)-bd_dom_sf"/>
</dbReference>
<evidence type="ECO:0000256" key="4">
    <source>
        <dbReference type="ARBA" id="ARBA00022605"/>
    </source>
</evidence>
<proteinExistence type="inferred from homology"/>
<keyword evidence="4 8" id="KW-0028">Amino-acid biosynthesis</keyword>
<evidence type="ECO:0000313" key="14">
    <source>
        <dbReference type="EMBL" id="MBC8318031.1"/>
    </source>
</evidence>
<evidence type="ECO:0000256" key="10">
    <source>
        <dbReference type="PIRSR" id="PIRSR000193-1"/>
    </source>
</evidence>
<comment type="similarity">
    <text evidence="2 8 11">Belongs to the pyrroline-5-carboxylate reductase family.</text>
</comment>
<keyword evidence="3 8" id="KW-0963">Cytoplasm</keyword>
<dbReference type="Proteomes" id="UP000614424">
    <property type="component" value="Unassembled WGS sequence"/>
</dbReference>
<evidence type="ECO:0000256" key="3">
    <source>
        <dbReference type="ARBA" id="ARBA00022490"/>
    </source>
</evidence>
<feature type="binding site" evidence="10">
    <location>
        <begin position="71"/>
        <end position="74"/>
    </location>
    <ligand>
        <name>NADP(+)</name>
        <dbReference type="ChEBI" id="CHEBI:58349"/>
    </ligand>
</feature>
<feature type="domain" description="Pyrroline-5-carboxylate reductase dimerisation" evidence="13">
    <location>
        <begin position="163"/>
        <end position="267"/>
    </location>
</feature>
<evidence type="ECO:0000256" key="7">
    <source>
        <dbReference type="ARBA" id="ARBA00023002"/>
    </source>
</evidence>
<dbReference type="AlphaFoldDB" id="A0A8J6NCJ1"/>
<dbReference type="PANTHER" id="PTHR11645:SF0">
    <property type="entry name" value="PYRROLINE-5-CARBOXYLATE REDUCTASE 3"/>
    <property type="match status" value="1"/>
</dbReference>
<dbReference type="HAMAP" id="MF_01925">
    <property type="entry name" value="P5C_reductase"/>
    <property type="match status" value="1"/>
</dbReference>
<comment type="catalytic activity">
    <reaction evidence="8 11">
        <text>L-proline + NADP(+) = (S)-1-pyrroline-5-carboxylate + NADPH + 2 H(+)</text>
        <dbReference type="Rhea" id="RHEA:14109"/>
        <dbReference type="ChEBI" id="CHEBI:15378"/>
        <dbReference type="ChEBI" id="CHEBI:17388"/>
        <dbReference type="ChEBI" id="CHEBI:57783"/>
        <dbReference type="ChEBI" id="CHEBI:58349"/>
        <dbReference type="ChEBI" id="CHEBI:60039"/>
        <dbReference type="EC" id="1.5.1.2"/>
    </reaction>
</comment>
<dbReference type="Pfam" id="PF03807">
    <property type="entry name" value="F420_oxidored"/>
    <property type="match status" value="1"/>
</dbReference>
<evidence type="ECO:0000313" key="15">
    <source>
        <dbReference type="Proteomes" id="UP000614424"/>
    </source>
</evidence>
<evidence type="ECO:0000256" key="11">
    <source>
        <dbReference type="RuleBase" id="RU003903"/>
    </source>
</evidence>
<reference evidence="14 15" key="1">
    <citation type="submission" date="2020-08" db="EMBL/GenBank/DDBJ databases">
        <title>Bridging the membrane lipid divide: bacteria of the FCB group superphylum have the potential to synthesize archaeal ether lipids.</title>
        <authorList>
            <person name="Villanueva L."/>
            <person name="Von Meijenfeldt F.A.B."/>
            <person name="Westbye A.B."/>
            <person name="Yadav S."/>
            <person name="Hopmans E.C."/>
            <person name="Dutilh B.E."/>
            <person name="Sinninghe Damste J.S."/>
        </authorList>
    </citation>
    <scope>NUCLEOTIDE SEQUENCE [LARGE SCALE GENOMIC DNA]</scope>
    <source>
        <strain evidence="14">NIOZ-UU47</strain>
    </source>
</reference>
<organism evidence="14 15">
    <name type="scientific">Candidatus Desulfobia pelagia</name>
    <dbReference type="NCBI Taxonomy" id="2841692"/>
    <lineage>
        <taxon>Bacteria</taxon>
        <taxon>Pseudomonadati</taxon>
        <taxon>Thermodesulfobacteriota</taxon>
        <taxon>Desulfobulbia</taxon>
        <taxon>Desulfobulbales</taxon>
        <taxon>Desulfobulbaceae</taxon>
        <taxon>Candidatus Desulfobia</taxon>
    </lineage>
</organism>
<dbReference type="UniPathway" id="UPA00098">
    <property type="reaction ID" value="UER00361"/>
</dbReference>
<keyword evidence="6 8" id="KW-0521">NADP</keyword>
<keyword evidence="5 8" id="KW-0641">Proline biosynthesis</keyword>
<feature type="binding site" evidence="10">
    <location>
        <begin position="10"/>
        <end position="15"/>
    </location>
    <ligand>
        <name>NADP(+)</name>
        <dbReference type="ChEBI" id="CHEBI:58349"/>
    </ligand>
</feature>
<keyword evidence="7 8" id="KW-0560">Oxidoreductase</keyword>
<dbReference type="FunFam" id="3.40.50.720:FF:000190">
    <property type="entry name" value="Pyrroline-5-carboxylate reductase"/>
    <property type="match status" value="1"/>
</dbReference>
<comment type="function">
    <text evidence="8">Catalyzes the reduction of 1-pyrroline-5-carboxylate (PCA) to L-proline.</text>
</comment>
<dbReference type="Gene3D" id="1.10.3730.10">
    <property type="entry name" value="ProC C-terminal domain-like"/>
    <property type="match status" value="1"/>
</dbReference>
<dbReference type="PIRSF" id="PIRSF000193">
    <property type="entry name" value="Pyrrol-5-carb_rd"/>
    <property type="match status" value="1"/>
</dbReference>
<dbReference type="GO" id="GO:0005737">
    <property type="term" value="C:cytoplasm"/>
    <property type="evidence" value="ECO:0007669"/>
    <property type="project" value="UniProtKB-SubCell"/>
</dbReference>
<dbReference type="EMBL" id="JACNJZ010000123">
    <property type="protein sequence ID" value="MBC8318031.1"/>
    <property type="molecule type" value="Genomic_DNA"/>
</dbReference>
<dbReference type="InterPro" id="IPR008927">
    <property type="entry name" value="6-PGluconate_DH-like_C_sf"/>
</dbReference>
<dbReference type="GO" id="GO:0055129">
    <property type="term" value="P:L-proline biosynthetic process"/>
    <property type="evidence" value="ECO:0007669"/>
    <property type="project" value="UniProtKB-UniRule"/>
</dbReference>
<dbReference type="InterPro" id="IPR053790">
    <property type="entry name" value="P5CR-like_CS"/>
</dbReference>
<comment type="pathway">
    <text evidence="8 11">Amino-acid biosynthesis; L-proline biosynthesis; L-proline from L-glutamate 5-semialdehyde: step 1/1.</text>
</comment>
<dbReference type="InterPro" id="IPR028939">
    <property type="entry name" value="P5C_Rdtase_cat_N"/>
</dbReference>
<feature type="binding site" evidence="10">
    <location>
        <position position="58"/>
    </location>
    <ligand>
        <name>NADPH</name>
        <dbReference type="ChEBI" id="CHEBI:57783"/>
    </ligand>
</feature>
<dbReference type="GO" id="GO:0004735">
    <property type="term" value="F:pyrroline-5-carboxylate reductase activity"/>
    <property type="evidence" value="ECO:0007669"/>
    <property type="project" value="UniProtKB-UniRule"/>
</dbReference>
<dbReference type="NCBIfam" id="TIGR00112">
    <property type="entry name" value="proC"/>
    <property type="match status" value="1"/>
</dbReference>
<dbReference type="Pfam" id="PF14748">
    <property type="entry name" value="P5CR_dimer"/>
    <property type="match status" value="1"/>
</dbReference>
<evidence type="ECO:0000256" key="2">
    <source>
        <dbReference type="ARBA" id="ARBA00005525"/>
    </source>
</evidence>
<evidence type="ECO:0000256" key="6">
    <source>
        <dbReference type="ARBA" id="ARBA00022857"/>
    </source>
</evidence>
<dbReference type="PROSITE" id="PS00521">
    <property type="entry name" value="P5CR"/>
    <property type="match status" value="1"/>
</dbReference>
<dbReference type="SUPFAM" id="SSF51735">
    <property type="entry name" value="NAD(P)-binding Rossmann-fold domains"/>
    <property type="match status" value="1"/>
</dbReference>
<comment type="caution">
    <text evidence="14">The sequence shown here is derived from an EMBL/GenBank/DDBJ whole genome shotgun (WGS) entry which is preliminary data.</text>
</comment>
<feature type="domain" description="Pyrroline-5-carboxylate reductase catalytic N-terminal" evidence="12">
    <location>
        <begin position="6"/>
        <end position="100"/>
    </location>
</feature>
<evidence type="ECO:0000256" key="8">
    <source>
        <dbReference type="HAMAP-Rule" id="MF_01925"/>
    </source>
</evidence>
<evidence type="ECO:0000259" key="12">
    <source>
        <dbReference type="Pfam" id="PF03807"/>
    </source>
</evidence>
<dbReference type="FunFam" id="1.10.3730.10:FF:000001">
    <property type="entry name" value="Pyrroline-5-carboxylate reductase"/>
    <property type="match status" value="1"/>
</dbReference>
<comment type="subcellular location">
    <subcellularLocation>
        <location evidence="1 8">Cytoplasm</location>
    </subcellularLocation>
</comment>
<gene>
    <name evidence="8 14" type="primary">proC</name>
    <name evidence="14" type="ORF">H8E41_08995</name>
</gene>
<name>A0A8J6NCJ1_9BACT</name>
<dbReference type="InterPro" id="IPR000304">
    <property type="entry name" value="Pyrroline-COOH_reductase"/>
</dbReference>
<comment type="catalytic activity">
    <reaction evidence="8">
        <text>L-proline + NAD(+) = (S)-1-pyrroline-5-carboxylate + NADH + 2 H(+)</text>
        <dbReference type="Rhea" id="RHEA:14105"/>
        <dbReference type="ChEBI" id="CHEBI:15378"/>
        <dbReference type="ChEBI" id="CHEBI:17388"/>
        <dbReference type="ChEBI" id="CHEBI:57540"/>
        <dbReference type="ChEBI" id="CHEBI:57945"/>
        <dbReference type="ChEBI" id="CHEBI:60039"/>
        <dbReference type="EC" id="1.5.1.2"/>
    </reaction>
</comment>
<dbReference type="SUPFAM" id="SSF48179">
    <property type="entry name" value="6-phosphogluconate dehydrogenase C-terminal domain-like"/>
    <property type="match status" value="1"/>
</dbReference>
<accession>A0A8J6NCJ1</accession>
<protein>
    <recommendedName>
        <fullName evidence="8 9">Pyrroline-5-carboxylate reductase</fullName>
        <shortName evidence="8">P5C reductase</shortName>
        <shortName evidence="8">P5CR</shortName>
        <ecNumber evidence="8 9">1.5.1.2</ecNumber>
    </recommendedName>
    <alternativeName>
        <fullName evidence="8">PCA reductase</fullName>
    </alternativeName>
</protein>
<evidence type="ECO:0000256" key="9">
    <source>
        <dbReference type="NCBIfam" id="TIGR00112"/>
    </source>
</evidence>
<dbReference type="Gene3D" id="3.40.50.720">
    <property type="entry name" value="NAD(P)-binding Rossmann-like Domain"/>
    <property type="match status" value="1"/>
</dbReference>